<evidence type="ECO:0000259" key="7">
    <source>
        <dbReference type="Pfam" id="PF01494"/>
    </source>
</evidence>
<dbReference type="Pfam" id="PF01494">
    <property type="entry name" value="FAD_binding_3"/>
    <property type="match status" value="2"/>
</dbReference>
<evidence type="ECO:0000313" key="9">
    <source>
        <dbReference type="Proteomes" id="UP001597097"/>
    </source>
</evidence>
<evidence type="ECO:0000256" key="1">
    <source>
        <dbReference type="ARBA" id="ARBA00022630"/>
    </source>
</evidence>
<feature type="binding site" evidence="5">
    <location>
        <position position="111"/>
    </location>
    <ligand>
        <name>FAD</name>
        <dbReference type="ChEBI" id="CHEBI:57692"/>
    </ligand>
</feature>
<gene>
    <name evidence="8" type="ORF">ACFSJ0_48380</name>
</gene>
<keyword evidence="5" id="KW-0963">Cytoplasm</keyword>
<dbReference type="EC" id="1.14.13.-" evidence="5"/>
<keyword evidence="4 5" id="KW-0503">Monooxygenase</keyword>
<evidence type="ECO:0000256" key="6">
    <source>
        <dbReference type="SAM" id="MobiDB-lite"/>
    </source>
</evidence>
<feature type="domain" description="FAD-binding" evidence="7">
    <location>
        <begin position="8"/>
        <end position="208"/>
    </location>
</feature>
<organism evidence="8 9">
    <name type="scientific">Nonomuraea guangzhouensis</name>
    <dbReference type="NCBI Taxonomy" id="1291555"/>
    <lineage>
        <taxon>Bacteria</taxon>
        <taxon>Bacillati</taxon>
        <taxon>Actinomycetota</taxon>
        <taxon>Actinomycetes</taxon>
        <taxon>Streptosporangiales</taxon>
        <taxon>Streptosporangiaceae</taxon>
        <taxon>Nonomuraea</taxon>
    </lineage>
</organism>
<evidence type="ECO:0000256" key="2">
    <source>
        <dbReference type="ARBA" id="ARBA00022827"/>
    </source>
</evidence>
<evidence type="ECO:0000313" key="8">
    <source>
        <dbReference type="EMBL" id="MFD1544936.1"/>
    </source>
</evidence>
<keyword evidence="9" id="KW-1185">Reference proteome</keyword>
<proteinExistence type="inferred from homology"/>
<comment type="domain">
    <text evidence="5">Consists of an N-terminal FAD-binding domain with a Rossman fold and a C-terminal substrate-binding domain.</text>
</comment>
<feature type="region of interest" description="Disordered" evidence="6">
    <location>
        <begin position="383"/>
        <end position="402"/>
    </location>
</feature>
<dbReference type="InterPro" id="IPR043683">
    <property type="entry name" value="TetX_monooxygenase"/>
</dbReference>
<keyword evidence="2 5" id="KW-0274">FAD</keyword>
<dbReference type="PROSITE" id="PS51257">
    <property type="entry name" value="PROKAR_LIPOPROTEIN"/>
    <property type="match status" value="1"/>
</dbReference>
<comment type="catalytic activity">
    <reaction evidence="5">
        <text>a tetracycline + NADPH + O2 + H(+) = an 11a-hydroxytetracycline + NADP(+) + H2O</text>
        <dbReference type="Rhea" id="RHEA:61444"/>
        <dbReference type="ChEBI" id="CHEBI:15377"/>
        <dbReference type="ChEBI" id="CHEBI:15378"/>
        <dbReference type="ChEBI" id="CHEBI:15379"/>
        <dbReference type="ChEBI" id="CHEBI:57783"/>
        <dbReference type="ChEBI" id="CHEBI:58349"/>
        <dbReference type="ChEBI" id="CHEBI:144644"/>
        <dbReference type="ChEBI" id="CHEBI:144645"/>
    </reaction>
</comment>
<feature type="domain" description="FAD-binding" evidence="7">
    <location>
        <begin position="299"/>
        <end position="350"/>
    </location>
</feature>
<keyword evidence="5" id="KW-0547">Nucleotide-binding</keyword>
<keyword evidence="3 5" id="KW-0560">Oxidoreductase</keyword>
<feature type="binding site" evidence="5">
    <location>
        <position position="51"/>
    </location>
    <ligand>
        <name>FAD</name>
        <dbReference type="ChEBI" id="CHEBI:57692"/>
    </ligand>
</feature>
<comment type="cofactor">
    <cofactor evidence="5">
        <name>FAD</name>
        <dbReference type="ChEBI" id="CHEBI:57692"/>
    </cofactor>
</comment>
<comment type="subcellular location">
    <subcellularLocation>
        <location evidence="5">Cytoplasm</location>
    </subcellularLocation>
</comment>
<keyword evidence="1 5" id="KW-0285">Flavoprotein</keyword>
<keyword evidence="5" id="KW-0521">NADP</keyword>
<comment type="function">
    <text evidence="5">An FAD-requiring monooxygenase active on some tetracycline antibiotic derivatives, which leads to their inactivation. Hydroxylates carbon 11a of tetracycline and some analogs.</text>
</comment>
<dbReference type="InterPro" id="IPR002938">
    <property type="entry name" value="FAD-bd"/>
</dbReference>
<reference evidence="9" key="1">
    <citation type="journal article" date="2019" name="Int. J. Syst. Evol. Microbiol.">
        <title>The Global Catalogue of Microorganisms (GCM) 10K type strain sequencing project: providing services to taxonomists for standard genome sequencing and annotation.</title>
        <authorList>
            <consortium name="The Broad Institute Genomics Platform"/>
            <consortium name="The Broad Institute Genome Sequencing Center for Infectious Disease"/>
            <person name="Wu L."/>
            <person name="Ma J."/>
        </authorList>
    </citation>
    <scope>NUCLEOTIDE SEQUENCE [LARGE SCALE GENOMIC DNA]</scope>
    <source>
        <strain evidence="9">CGMCC 1.15399</strain>
    </source>
</reference>
<name>A0ABW4GS42_9ACTN</name>
<comment type="caution">
    <text evidence="8">The sequence shown here is derived from an EMBL/GenBank/DDBJ whole genome shotgun (WGS) entry which is preliminary data.</text>
</comment>
<dbReference type="Proteomes" id="UP001597097">
    <property type="component" value="Unassembled WGS sequence"/>
</dbReference>
<evidence type="ECO:0000256" key="4">
    <source>
        <dbReference type="ARBA" id="ARBA00023033"/>
    </source>
</evidence>
<dbReference type="PANTHER" id="PTHR46972:SF1">
    <property type="entry name" value="FAD DEPENDENT OXIDOREDUCTASE DOMAIN-CONTAINING PROTEIN"/>
    <property type="match status" value="1"/>
</dbReference>
<evidence type="ECO:0000256" key="5">
    <source>
        <dbReference type="HAMAP-Rule" id="MF_00845"/>
    </source>
</evidence>
<accession>A0ABW4GS42</accession>
<dbReference type="PANTHER" id="PTHR46972">
    <property type="entry name" value="MONOOXYGENASE ASQM-RELATED"/>
    <property type="match status" value="1"/>
</dbReference>
<feature type="binding site" evidence="5">
    <location>
        <position position="44"/>
    </location>
    <ligand>
        <name>NADPH</name>
        <dbReference type="ChEBI" id="CHEBI:57783"/>
    </ligand>
</feature>
<protein>
    <recommendedName>
        <fullName evidence="5">Flavin-dependent monooxygenase</fullName>
    </recommendedName>
    <alternativeName>
        <fullName evidence="5">TetX monooxygenase</fullName>
        <shortName evidence="5">TetX</shortName>
        <ecNumber evidence="5">1.14.13.-</ecNumber>
    </alternativeName>
</protein>
<dbReference type="HAMAP" id="MF_00845">
    <property type="entry name" value="TetX_monooxygenase"/>
    <property type="match status" value="1"/>
</dbReference>
<evidence type="ECO:0000256" key="3">
    <source>
        <dbReference type="ARBA" id="ARBA00023002"/>
    </source>
</evidence>
<dbReference type="RefSeq" id="WP_219528920.1">
    <property type="nucleotide sequence ID" value="NZ_JAHKRM010000005.1"/>
</dbReference>
<comment type="similarity">
    <text evidence="5">Belongs to the aromatic-ring hydroxylase family. TetX subfamily.</text>
</comment>
<comment type="subunit">
    <text evidence="5">Monomer.</text>
</comment>
<feature type="binding site" evidence="5">
    <location>
        <position position="304"/>
    </location>
    <ligand>
        <name>FAD</name>
        <dbReference type="ChEBI" id="CHEBI:57692"/>
    </ligand>
</feature>
<sequence>MTSPRDLRIAIVGAGVGGLACARGLQAHGIPAAVFEREVSRDARWQGGMLDLHVPTGQAALRAVGLFERFAALARAQGQELRGLDPFTATLVHHERPTDSRDESYAPEIDRGQLRGLLLDSLSSGTVRWGHGVDGADPLDGGARLRFADGTTADFDLVIGADGAWSRVRPAVSDAIPRYTGSTIVEAFLDDVDVRHPDLARWVGPGTLAARADGKMISAQRNSGAHIRLYAAFDAPADWHVTAGLDLGDTEAVCDYLRGVFTGWDARFLDLFRGNDSGFVNRPLHVLPAGHTWDHVPGITLLGDAAHLMPPFGIGANLALIDGSDLATAIATHSDLDRAVAAYEEVMLPRSAAAAQACAELMDNLSANFTGDVDSVRRDLNDRMRRARPGPVGRVSSEMTAP</sequence>
<dbReference type="EMBL" id="JBHUCM010000045">
    <property type="protein sequence ID" value="MFD1544936.1"/>
    <property type="molecule type" value="Genomic_DNA"/>
</dbReference>